<dbReference type="PANTHER" id="PTHR45908">
    <property type="entry name" value="PROTEIN CBG11750-RELATED"/>
    <property type="match status" value="1"/>
</dbReference>
<dbReference type="Pfam" id="PF01764">
    <property type="entry name" value="Lipase_3"/>
    <property type="match status" value="1"/>
</dbReference>
<protein>
    <submittedName>
        <fullName evidence="3">Triacylglycerol lipase</fullName>
    </submittedName>
</protein>
<dbReference type="GO" id="GO:0006629">
    <property type="term" value="P:lipid metabolic process"/>
    <property type="evidence" value="ECO:0007669"/>
    <property type="project" value="InterPro"/>
</dbReference>
<keyword evidence="1" id="KW-1133">Transmembrane helix</keyword>
<evidence type="ECO:0000313" key="4">
    <source>
        <dbReference type="Proteomes" id="UP000230423"/>
    </source>
</evidence>
<dbReference type="SUPFAM" id="SSF53474">
    <property type="entry name" value="alpha/beta-Hydrolases"/>
    <property type="match status" value="1"/>
</dbReference>
<evidence type="ECO:0000313" key="3">
    <source>
        <dbReference type="EMBL" id="PIO74992.1"/>
    </source>
</evidence>
<accession>A0A2G9UZ37</accession>
<dbReference type="OrthoDB" id="5866690at2759"/>
<evidence type="ECO:0000256" key="1">
    <source>
        <dbReference type="SAM" id="Phobius"/>
    </source>
</evidence>
<sequence>MAMLSDIQVHGSSRKGLRWDIRQHAQRNKDDTSQNMLLIFIFYGSLTFTLAYPPNPWWKLPTYSDELARSKMLPLAAAAYSNWPQMCLENRFTNAVLSEAQSKCNVYLKLKRQVNVSCGPLDDNDVCFGFTAVLHDNKTIVISFRGTTTFLQLVAEADLSVFYDKVPWIAGGWVSRYFFDGFMGLWYTGMGDDFAALREQYPEYEIWVTGHSLGAALASLASSYIIATNQVSPMSLRLVTFGQPRVGDVFYSWVHDRQMSYSFRVTHWRDVVPHVPPEMFELYYHHMSEAFYPLEMTIGTNYTVCYANESKKCSDGLFDPTSIKDHLHYFGVDVSEYGEYGCNKTMDAIAQN</sequence>
<evidence type="ECO:0000259" key="2">
    <source>
        <dbReference type="Pfam" id="PF01764"/>
    </source>
</evidence>
<dbReference type="InterPro" id="IPR002921">
    <property type="entry name" value="Fungal_lipase-type"/>
</dbReference>
<keyword evidence="1" id="KW-0472">Membrane</keyword>
<keyword evidence="1" id="KW-0812">Transmembrane</keyword>
<feature type="domain" description="Fungal lipase-type" evidence="2">
    <location>
        <begin position="141"/>
        <end position="278"/>
    </location>
</feature>
<dbReference type="Proteomes" id="UP000230423">
    <property type="component" value="Unassembled WGS sequence"/>
</dbReference>
<gene>
    <name evidence="3" type="ORF">TELCIR_02982</name>
</gene>
<dbReference type="AlphaFoldDB" id="A0A2G9UZ37"/>
<organism evidence="3 4">
    <name type="scientific">Teladorsagia circumcincta</name>
    <name type="common">Brown stomach worm</name>
    <name type="synonym">Ostertagia circumcincta</name>
    <dbReference type="NCBI Taxonomy" id="45464"/>
    <lineage>
        <taxon>Eukaryota</taxon>
        <taxon>Metazoa</taxon>
        <taxon>Ecdysozoa</taxon>
        <taxon>Nematoda</taxon>
        <taxon>Chromadorea</taxon>
        <taxon>Rhabditida</taxon>
        <taxon>Rhabditina</taxon>
        <taxon>Rhabditomorpha</taxon>
        <taxon>Strongyloidea</taxon>
        <taxon>Trichostrongylidae</taxon>
        <taxon>Teladorsagia</taxon>
    </lineage>
</organism>
<feature type="transmembrane region" description="Helical" evidence="1">
    <location>
        <begin position="36"/>
        <end position="53"/>
    </location>
</feature>
<proteinExistence type="predicted"/>
<dbReference type="InterPro" id="IPR029058">
    <property type="entry name" value="AB_hydrolase_fold"/>
</dbReference>
<dbReference type="PANTHER" id="PTHR45908:SF8">
    <property type="entry name" value="FUNGAL LIPASE-LIKE DOMAIN-CONTAINING PROTEIN"/>
    <property type="match status" value="1"/>
</dbReference>
<dbReference type="Gene3D" id="3.40.50.1820">
    <property type="entry name" value="alpha/beta hydrolase"/>
    <property type="match status" value="1"/>
</dbReference>
<dbReference type="EMBL" id="KZ345193">
    <property type="protein sequence ID" value="PIO74992.1"/>
    <property type="molecule type" value="Genomic_DNA"/>
</dbReference>
<reference evidence="3 4" key="1">
    <citation type="submission" date="2015-09" db="EMBL/GenBank/DDBJ databases">
        <title>Draft genome of the parasitic nematode Teladorsagia circumcincta isolate WARC Sus (inbred).</title>
        <authorList>
            <person name="Mitreva M."/>
        </authorList>
    </citation>
    <scope>NUCLEOTIDE SEQUENCE [LARGE SCALE GENOMIC DNA]</scope>
    <source>
        <strain evidence="3 4">S</strain>
    </source>
</reference>
<keyword evidence="4" id="KW-1185">Reference proteome</keyword>
<name>A0A2G9UZ37_TELCI</name>
<dbReference type="CDD" id="cd00519">
    <property type="entry name" value="Lipase_3"/>
    <property type="match status" value="1"/>
</dbReference>